<sequence>MPIRILVVDDEPQILRALRINLRAREYEVDTAADGAGALHAAASRHPDLVVLDLGLPDMEGVEVIRGLRGWSEAPIIVLSGRTGSTDKVAALDAGADDYVTKPFGVDELLARIRAVTRRATAGGGRQPTVQIGQYTVDIAGRAVTAADGGTVRLTPTEWHLVEILAANPGKLVSQRLLLERVWGPTYTRETNYLRQYMAQLRRKLEPDPAHPRHLLTEPGMGYRLLPGPTST</sequence>
<evidence type="ECO:0000259" key="6">
    <source>
        <dbReference type="PROSITE" id="PS51755"/>
    </source>
</evidence>
<feature type="domain" description="Response regulatory" evidence="5">
    <location>
        <begin position="4"/>
        <end position="117"/>
    </location>
</feature>
<dbReference type="Pfam" id="PF00072">
    <property type="entry name" value="Response_reg"/>
    <property type="match status" value="1"/>
</dbReference>
<keyword evidence="8" id="KW-1185">Reference proteome</keyword>
<evidence type="ECO:0000259" key="5">
    <source>
        <dbReference type="PROSITE" id="PS50110"/>
    </source>
</evidence>
<evidence type="ECO:0000313" key="7">
    <source>
        <dbReference type="EMBL" id="MDQ7906356.1"/>
    </source>
</evidence>
<feature type="DNA-binding region" description="OmpR/PhoB-type" evidence="3">
    <location>
        <begin position="127"/>
        <end position="227"/>
    </location>
</feature>
<dbReference type="CDD" id="cd00383">
    <property type="entry name" value="trans_reg_C"/>
    <property type="match status" value="1"/>
</dbReference>
<dbReference type="InterPro" id="IPR036388">
    <property type="entry name" value="WH-like_DNA-bd_sf"/>
</dbReference>
<feature type="region of interest" description="Disordered" evidence="4">
    <location>
        <begin position="209"/>
        <end position="232"/>
    </location>
</feature>
<organism evidence="7 8">
    <name type="scientific">Phytohabitans maris</name>
    <dbReference type="NCBI Taxonomy" id="3071409"/>
    <lineage>
        <taxon>Bacteria</taxon>
        <taxon>Bacillati</taxon>
        <taxon>Actinomycetota</taxon>
        <taxon>Actinomycetes</taxon>
        <taxon>Micromonosporales</taxon>
        <taxon>Micromonosporaceae</taxon>
    </lineage>
</organism>
<dbReference type="PROSITE" id="PS51755">
    <property type="entry name" value="OMPR_PHOB"/>
    <property type="match status" value="1"/>
</dbReference>
<dbReference type="PANTHER" id="PTHR48111:SF50">
    <property type="entry name" value="KDP OPERON TRANSCRIPTIONAL REGULATORY PROTEIN KDPE"/>
    <property type="match status" value="1"/>
</dbReference>
<name>A0ABU0ZH30_9ACTN</name>
<evidence type="ECO:0000256" key="4">
    <source>
        <dbReference type="SAM" id="MobiDB-lite"/>
    </source>
</evidence>
<evidence type="ECO:0000256" key="3">
    <source>
        <dbReference type="PROSITE-ProRule" id="PRU01091"/>
    </source>
</evidence>
<feature type="modified residue" description="4-aspartylphosphate" evidence="2">
    <location>
        <position position="53"/>
    </location>
</feature>
<dbReference type="SUPFAM" id="SSF46894">
    <property type="entry name" value="C-terminal effector domain of the bipartite response regulators"/>
    <property type="match status" value="1"/>
</dbReference>
<proteinExistence type="predicted"/>
<evidence type="ECO:0000256" key="2">
    <source>
        <dbReference type="PROSITE-ProRule" id="PRU00169"/>
    </source>
</evidence>
<dbReference type="PANTHER" id="PTHR48111">
    <property type="entry name" value="REGULATOR OF RPOS"/>
    <property type="match status" value="1"/>
</dbReference>
<dbReference type="InterPro" id="IPR039420">
    <property type="entry name" value="WalR-like"/>
</dbReference>
<keyword evidence="2" id="KW-0597">Phosphoprotein</keyword>
<dbReference type="InterPro" id="IPR001789">
    <property type="entry name" value="Sig_transdc_resp-reg_receiver"/>
</dbReference>
<feature type="domain" description="OmpR/PhoB-type" evidence="6">
    <location>
        <begin position="127"/>
        <end position="227"/>
    </location>
</feature>
<dbReference type="SMART" id="SM00448">
    <property type="entry name" value="REC"/>
    <property type="match status" value="1"/>
</dbReference>
<dbReference type="InterPro" id="IPR016032">
    <property type="entry name" value="Sig_transdc_resp-reg_C-effctor"/>
</dbReference>
<dbReference type="Gene3D" id="3.40.50.2300">
    <property type="match status" value="1"/>
</dbReference>
<dbReference type="Proteomes" id="UP001230908">
    <property type="component" value="Unassembled WGS sequence"/>
</dbReference>
<keyword evidence="1 3" id="KW-0238">DNA-binding</keyword>
<dbReference type="EMBL" id="JAVHUY010000015">
    <property type="protein sequence ID" value="MDQ7906356.1"/>
    <property type="molecule type" value="Genomic_DNA"/>
</dbReference>
<protein>
    <submittedName>
        <fullName evidence="7">Response regulator</fullName>
    </submittedName>
</protein>
<dbReference type="SMART" id="SM00862">
    <property type="entry name" value="Trans_reg_C"/>
    <property type="match status" value="1"/>
</dbReference>
<dbReference type="Gene3D" id="1.10.10.10">
    <property type="entry name" value="Winged helix-like DNA-binding domain superfamily/Winged helix DNA-binding domain"/>
    <property type="match status" value="1"/>
</dbReference>
<dbReference type="Pfam" id="PF00486">
    <property type="entry name" value="Trans_reg_C"/>
    <property type="match status" value="1"/>
</dbReference>
<comment type="caution">
    <text evidence="7">The sequence shown here is derived from an EMBL/GenBank/DDBJ whole genome shotgun (WGS) entry which is preliminary data.</text>
</comment>
<dbReference type="InterPro" id="IPR001867">
    <property type="entry name" value="OmpR/PhoB-type_DNA-bd"/>
</dbReference>
<gene>
    <name evidence="7" type="ORF">RB614_17725</name>
</gene>
<dbReference type="Gene3D" id="6.10.250.690">
    <property type="match status" value="1"/>
</dbReference>
<accession>A0ABU0ZH30</accession>
<dbReference type="RefSeq" id="WP_308713627.1">
    <property type="nucleotide sequence ID" value="NZ_JAVHUY010000015.1"/>
</dbReference>
<dbReference type="SUPFAM" id="SSF52172">
    <property type="entry name" value="CheY-like"/>
    <property type="match status" value="1"/>
</dbReference>
<dbReference type="InterPro" id="IPR011006">
    <property type="entry name" value="CheY-like_superfamily"/>
</dbReference>
<evidence type="ECO:0000313" key="8">
    <source>
        <dbReference type="Proteomes" id="UP001230908"/>
    </source>
</evidence>
<evidence type="ECO:0000256" key="1">
    <source>
        <dbReference type="ARBA" id="ARBA00023125"/>
    </source>
</evidence>
<reference evidence="7 8" key="1">
    <citation type="submission" date="2023-08" db="EMBL/GenBank/DDBJ databases">
        <title>Phytohabitans sansha sp. nov., isolated from marine sediment.</title>
        <authorList>
            <person name="Zhao Y."/>
            <person name="Yi K."/>
        </authorList>
    </citation>
    <scope>NUCLEOTIDE SEQUENCE [LARGE SCALE GENOMIC DNA]</scope>
    <source>
        <strain evidence="7 8">ZYX-F-186</strain>
    </source>
</reference>
<dbReference type="PROSITE" id="PS50110">
    <property type="entry name" value="RESPONSE_REGULATORY"/>
    <property type="match status" value="1"/>
</dbReference>
<dbReference type="CDD" id="cd17620">
    <property type="entry name" value="REC_OmpR_KdpE-like"/>
    <property type="match status" value="1"/>
</dbReference>